<organism evidence="2 3">
    <name type="scientific">Denitromonas iodatirespirans</name>
    <dbReference type="NCBI Taxonomy" id="2795389"/>
    <lineage>
        <taxon>Bacteria</taxon>
        <taxon>Pseudomonadati</taxon>
        <taxon>Pseudomonadota</taxon>
        <taxon>Betaproteobacteria</taxon>
        <taxon>Rhodocyclales</taxon>
        <taxon>Zoogloeaceae</taxon>
        <taxon>Denitromonas</taxon>
    </lineage>
</organism>
<reference evidence="3" key="1">
    <citation type="journal article" date="2022" name="ISME J.">
        <title>Genetic and phylogenetic analysis of dissimilatory iodate-reducing bacteria identifies potential niches across the world's oceans.</title>
        <authorList>
            <person name="Reyes-Umana V."/>
            <person name="Henning Z."/>
            <person name="Lee K."/>
            <person name="Barnum T.P."/>
            <person name="Coates J.D."/>
        </authorList>
    </citation>
    <scope>NUCLEOTIDE SEQUENCE [LARGE SCALE GENOMIC DNA]</scope>
    <source>
        <strain evidence="3">IR12</strain>
    </source>
</reference>
<dbReference type="Proteomes" id="UP000694660">
    <property type="component" value="Unassembled WGS sequence"/>
</dbReference>
<dbReference type="PANTHER" id="PTHR45527:SF1">
    <property type="entry name" value="FATTY ACID SYNTHASE"/>
    <property type="match status" value="1"/>
</dbReference>
<feature type="domain" description="Condensation" evidence="1">
    <location>
        <begin position="2"/>
        <end position="161"/>
    </location>
</feature>
<dbReference type="GO" id="GO:0031177">
    <property type="term" value="F:phosphopantetheine binding"/>
    <property type="evidence" value="ECO:0007669"/>
    <property type="project" value="TreeGrafter"/>
</dbReference>
<dbReference type="AlphaFoldDB" id="A0A944DDN6"/>
<dbReference type="EMBL" id="JAEKFT010000127">
    <property type="protein sequence ID" value="MBT0964295.1"/>
    <property type="molecule type" value="Genomic_DNA"/>
</dbReference>
<dbReference type="Pfam" id="PF00668">
    <property type="entry name" value="Condensation"/>
    <property type="match status" value="1"/>
</dbReference>
<dbReference type="GO" id="GO:0043041">
    <property type="term" value="P:amino acid activation for nonribosomal peptide biosynthetic process"/>
    <property type="evidence" value="ECO:0007669"/>
    <property type="project" value="TreeGrafter"/>
</dbReference>
<keyword evidence="3" id="KW-1185">Reference proteome</keyword>
<accession>A0A944DDN6</accession>
<evidence type="ECO:0000313" key="2">
    <source>
        <dbReference type="EMBL" id="MBT0964295.1"/>
    </source>
</evidence>
<name>A0A944DDN6_DENI1</name>
<dbReference type="GO" id="GO:0003824">
    <property type="term" value="F:catalytic activity"/>
    <property type="evidence" value="ECO:0007669"/>
    <property type="project" value="InterPro"/>
</dbReference>
<feature type="non-terminal residue" evidence="2">
    <location>
        <position position="199"/>
    </location>
</feature>
<dbReference type="Gene3D" id="3.30.559.30">
    <property type="entry name" value="Nonribosomal peptide synthetase, condensation domain"/>
    <property type="match status" value="1"/>
</dbReference>
<dbReference type="GO" id="GO:0044550">
    <property type="term" value="P:secondary metabolite biosynthetic process"/>
    <property type="evidence" value="ECO:0007669"/>
    <property type="project" value="TreeGrafter"/>
</dbReference>
<dbReference type="InterPro" id="IPR001242">
    <property type="entry name" value="Condensation_dom"/>
</dbReference>
<comment type="caution">
    <text evidence="2">The sequence shown here is derived from an EMBL/GenBank/DDBJ whole genome shotgun (WGS) entry which is preliminary data.</text>
</comment>
<dbReference type="PANTHER" id="PTHR45527">
    <property type="entry name" value="NONRIBOSOMAL PEPTIDE SYNTHETASE"/>
    <property type="match status" value="1"/>
</dbReference>
<proteinExistence type="predicted"/>
<dbReference type="GO" id="GO:0005737">
    <property type="term" value="C:cytoplasm"/>
    <property type="evidence" value="ECO:0007669"/>
    <property type="project" value="TreeGrafter"/>
</dbReference>
<sequence length="199" mass="22378">DRVLGMFINTLPVRLRIDERGVEAALRQTHETLARLLHHEHAPLALAQRCSGVDAQAPLFTSLLNYRYSPTNDKAANEPPEEHMDVLLSQDRTNYPIALSVDDLGEDFQLSAQVIEPLDATRMCRFMVRALDALLNKLDERTDAPLNSLDVLPAEERHQLLDDWNATAHGYDKRRSIHSLIEAQADAHPEALALMSAEE</sequence>
<gene>
    <name evidence="2" type="ORF">I8J34_24240</name>
</gene>
<feature type="non-terminal residue" evidence="2">
    <location>
        <position position="1"/>
    </location>
</feature>
<evidence type="ECO:0000259" key="1">
    <source>
        <dbReference type="Pfam" id="PF00668"/>
    </source>
</evidence>
<dbReference type="SUPFAM" id="SSF52777">
    <property type="entry name" value="CoA-dependent acyltransferases"/>
    <property type="match status" value="1"/>
</dbReference>
<evidence type="ECO:0000313" key="3">
    <source>
        <dbReference type="Proteomes" id="UP000694660"/>
    </source>
</evidence>
<protein>
    <recommendedName>
        <fullName evidence="1">Condensation domain-containing protein</fullName>
    </recommendedName>
</protein>